<evidence type="ECO:0000313" key="1">
    <source>
        <dbReference type="EMBL" id="KAF2464592.1"/>
    </source>
</evidence>
<proteinExistence type="predicted"/>
<comment type="caution">
    <text evidence="1">The sequence shown here is derived from an EMBL/GenBank/DDBJ whole genome shotgun (WGS) entry which is preliminary data.</text>
</comment>
<accession>A0ACB6QE10</accession>
<name>A0ACB6QE10_9PLEO</name>
<protein>
    <submittedName>
        <fullName evidence="1">Uncharacterized protein</fullName>
    </submittedName>
</protein>
<gene>
    <name evidence="1" type="ORF">BDR25DRAFT_307131</name>
</gene>
<keyword evidence="2" id="KW-1185">Reference proteome</keyword>
<dbReference type="EMBL" id="MU003535">
    <property type="protein sequence ID" value="KAF2464592.1"/>
    <property type="molecule type" value="Genomic_DNA"/>
</dbReference>
<sequence length="178" mass="20052">MSNKDRVFIAVYTRPGSSELDSLSPTRSKPKPQNYRWGIWVEPKNSTGAGTSFDLEDSVAYSSVTNPFGWRFHFDDHKSPPPRMLGRIMIGKLPEGMSVTDVTNILKRVPLPCDPGSAITDVVMWIKAVIEELQEAGYAETFSIETFMGDALAFATTWHSRNSRDIEKVNYTWSRAFP</sequence>
<evidence type="ECO:0000313" key="2">
    <source>
        <dbReference type="Proteomes" id="UP000799755"/>
    </source>
</evidence>
<dbReference type="Proteomes" id="UP000799755">
    <property type="component" value="Unassembled WGS sequence"/>
</dbReference>
<organism evidence="1 2">
    <name type="scientific">Lindgomyces ingoldianus</name>
    <dbReference type="NCBI Taxonomy" id="673940"/>
    <lineage>
        <taxon>Eukaryota</taxon>
        <taxon>Fungi</taxon>
        <taxon>Dikarya</taxon>
        <taxon>Ascomycota</taxon>
        <taxon>Pezizomycotina</taxon>
        <taxon>Dothideomycetes</taxon>
        <taxon>Pleosporomycetidae</taxon>
        <taxon>Pleosporales</taxon>
        <taxon>Lindgomycetaceae</taxon>
        <taxon>Lindgomyces</taxon>
    </lineage>
</organism>
<reference evidence="1" key="1">
    <citation type="journal article" date="2020" name="Stud. Mycol.">
        <title>101 Dothideomycetes genomes: a test case for predicting lifestyles and emergence of pathogens.</title>
        <authorList>
            <person name="Haridas S."/>
            <person name="Albert R."/>
            <person name="Binder M."/>
            <person name="Bloem J."/>
            <person name="Labutti K."/>
            <person name="Salamov A."/>
            <person name="Andreopoulos B."/>
            <person name="Baker S."/>
            <person name="Barry K."/>
            <person name="Bills G."/>
            <person name="Bluhm B."/>
            <person name="Cannon C."/>
            <person name="Castanera R."/>
            <person name="Culley D."/>
            <person name="Daum C."/>
            <person name="Ezra D."/>
            <person name="Gonzalez J."/>
            <person name="Henrissat B."/>
            <person name="Kuo A."/>
            <person name="Liang C."/>
            <person name="Lipzen A."/>
            <person name="Lutzoni F."/>
            <person name="Magnuson J."/>
            <person name="Mondo S."/>
            <person name="Nolan M."/>
            <person name="Ohm R."/>
            <person name="Pangilinan J."/>
            <person name="Park H.-J."/>
            <person name="Ramirez L."/>
            <person name="Alfaro M."/>
            <person name="Sun H."/>
            <person name="Tritt A."/>
            <person name="Yoshinaga Y."/>
            <person name="Zwiers L.-H."/>
            <person name="Turgeon B."/>
            <person name="Goodwin S."/>
            <person name="Spatafora J."/>
            <person name="Crous P."/>
            <person name="Grigoriev I."/>
        </authorList>
    </citation>
    <scope>NUCLEOTIDE SEQUENCE</scope>
    <source>
        <strain evidence="1">ATCC 200398</strain>
    </source>
</reference>